<dbReference type="InterPro" id="IPR003594">
    <property type="entry name" value="HATPase_dom"/>
</dbReference>
<dbReference type="KEGG" id="sfu:Sfum_3269"/>
<dbReference type="Gene3D" id="3.30.450.20">
    <property type="entry name" value="PAS domain"/>
    <property type="match status" value="1"/>
</dbReference>
<proteinExistence type="predicted"/>
<dbReference type="Pfam" id="PF02743">
    <property type="entry name" value="dCache_1"/>
    <property type="match status" value="1"/>
</dbReference>
<protein>
    <recommendedName>
        <fullName evidence="3">histidine kinase</fullName>
        <ecNumber evidence="3">2.7.13.3</ecNumber>
    </recommendedName>
</protein>
<dbReference type="PROSITE" id="PS50109">
    <property type="entry name" value="HIS_KIN"/>
    <property type="match status" value="1"/>
</dbReference>
<sequence>MKKALPVNSLQVKLMLLFFVFALVPLCAVGMLSIRTAEELILNMATNQIGQVAVDKAALLGRWISERKADLEVMAGSSVLRSMEPEQIVPYLELVRNKYRVYDEIAVQTLQGHTICRVGGTASELRVGDRGVEPEIAGLSMPAIQLSSDGKESCLLISAPLIGESGDLKGVVRASVGTGTILAVVLRVSLGETGECYLVDREGTFLAHKEPRRILTQNIAQSESFKNILSGRNRRISYIDYRGIEVIGASMMVGDTDWALVVEQDKAEAFHAVNELRRFVFLVIATAIFGTLISAWLLSRYVATPIRRLSTAARSLARGDFERVDIETMDRGDEVGLLYDAFGEMARQLKDRQNRLEEKVTRSEAELKETDVRLKRTQAAVARSQQLASLGQLAAGVAHEIRTPLTSLKMFLQSIESELEISFEYEEDFQIAMTQILRMEATINRFLDFAKPQAPVFTEVDVKELIQDALLVAGPRAKQQETVVRTRIADSLPRIRGDRKQLGEALLNLMVNGLEALNAGGELSLLAELEPSVTDKGLREYIRIDVADTGPGIREEAMPSLFDPFFTTKATGTGLGLSIVDGTVKRHGGRIRVENGVGGGATFSLLIPIRVEGMLEKDG</sequence>
<evidence type="ECO:0000256" key="1">
    <source>
        <dbReference type="ARBA" id="ARBA00000085"/>
    </source>
</evidence>
<dbReference type="Gene3D" id="1.10.287.130">
    <property type="match status" value="1"/>
</dbReference>
<dbReference type="InParanoid" id="A0LNE0"/>
<feature type="coiled-coil region" evidence="14">
    <location>
        <begin position="339"/>
        <end position="373"/>
    </location>
</feature>
<evidence type="ECO:0000259" key="17">
    <source>
        <dbReference type="PROSITE" id="PS50885"/>
    </source>
</evidence>
<dbReference type="GO" id="GO:0000155">
    <property type="term" value="F:phosphorelay sensor kinase activity"/>
    <property type="evidence" value="ECO:0007669"/>
    <property type="project" value="InterPro"/>
</dbReference>
<comment type="subcellular location">
    <subcellularLocation>
        <location evidence="2">Cell membrane</location>
        <topology evidence="2">Multi-pass membrane protein</topology>
    </subcellularLocation>
</comment>
<keyword evidence="13 15" id="KW-0472">Membrane</keyword>
<evidence type="ECO:0000256" key="2">
    <source>
        <dbReference type="ARBA" id="ARBA00004651"/>
    </source>
</evidence>
<dbReference type="PANTHER" id="PTHR43065">
    <property type="entry name" value="SENSOR HISTIDINE KINASE"/>
    <property type="match status" value="1"/>
</dbReference>
<dbReference type="Proteomes" id="UP000001784">
    <property type="component" value="Chromosome"/>
</dbReference>
<keyword evidence="5" id="KW-0597">Phosphoprotein</keyword>
<evidence type="ECO:0000256" key="9">
    <source>
        <dbReference type="ARBA" id="ARBA00022777"/>
    </source>
</evidence>
<evidence type="ECO:0000256" key="14">
    <source>
        <dbReference type="SAM" id="Coils"/>
    </source>
</evidence>
<keyword evidence="7 15" id="KW-0812">Transmembrane</keyword>
<organism evidence="18 19">
    <name type="scientific">Syntrophobacter fumaroxidans (strain DSM 10017 / MPOB)</name>
    <dbReference type="NCBI Taxonomy" id="335543"/>
    <lineage>
        <taxon>Bacteria</taxon>
        <taxon>Pseudomonadati</taxon>
        <taxon>Thermodesulfobacteriota</taxon>
        <taxon>Syntrophobacteria</taxon>
        <taxon>Syntrophobacterales</taxon>
        <taxon>Syntrophobacteraceae</taxon>
        <taxon>Syntrophobacter</taxon>
    </lineage>
</organism>
<dbReference type="SMART" id="SM00388">
    <property type="entry name" value="HisKA"/>
    <property type="match status" value="1"/>
</dbReference>
<dbReference type="InterPro" id="IPR033479">
    <property type="entry name" value="dCache_1"/>
</dbReference>
<keyword evidence="11 15" id="KW-1133">Transmembrane helix</keyword>
<dbReference type="SUPFAM" id="SSF55874">
    <property type="entry name" value="ATPase domain of HSP90 chaperone/DNA topoisomerase II/histidine kinase"/>
    <property type="match status" value="1"/>
</dbReference>
<dbReference type="SMART" id="SM00387">
    <property type="entry name" value="HATPase_c"/>
    <property type="match status" value="1"/>
</dbReference>
<dbReference type="InterPro" id="IPR005467">
    <property type="entry name" value="His_kinase_dom"/>
</dbReference>
<dbReference type="InterPro" id="IPR004358">
    <property type="entry name" value="Sig_transdc_His_kin-like_C"/>
</dbReference>
<keyword evidence="4" id="KW-1003">Cell membrane</keyword>
<evidence type="ECO:0000313" key="18">
    <source>
        <dbReference type="EMBL" id="ABK18942.1"/>
    </source>
</evidence>
<dbReference type="InterPro" id="IPR036097">
    <property type="entry name" value="HisK_dim/P_sf"/>
</dbReference>
<dbReference type="InterPro" id="IPR003661">
    <property type="entry name" value="HisK_dim/P_dom"/>
</dbReference>
<dbReference type="HOGENOM" id="CLU_023166_1_0_7"/>
<dbReference type="Pfam" id="PF00512">
    <property type="entry name" value="HisKA"/>
    <property type="match status" value="1"/>
</dbReference>
<evidence type="ECO:0000256" key="3">
    <source>
        <dbReference type="ARBA" id="ARBA00012438"/>
    </source>
</evidence>
<gene>
    <name evidence="18" type="ordered locus">Sfum_3269</name>
</gene>
<evidence type="ECO:0000256" key="7">
    <source>
        <dbReference type="ARBA" id="ARBA00022692"/>
    </source>
</evidence>
<evidence type="ECO:0000256" key="12">
    <source>
        <dbReference type="ARBA" id="ARBA00023012"/>
    </source>
</evidence>
<dbReference type="CDD" id="cd00082">
    <property type="entry name" value="HisKA"/>
    <property type="match status" value="1"/>
</dbReference>
<dbReference type="SMART" id="SM00304">
    <property type="entry name" value="HAMP"/>
    <property type="match status" value="1"/>
</dbReference>
<feature type="transmembrane region" description="Helical" evidence="15">
    <location>
        <begin position="279"/>
        <end position="298"/>
    </location>
</feature>
<keyword evidence="10" id="KW-0067">ATP-binding</keyword>
<dbReference type="Pfam" id="PF02518">
    <property type="entry name" value="HATPase_c"/>
    <property type="match status" value="1"/>
</dbReference>
<evidence type="ECO:0000256" key="8">
    <source>
        <dbReference type="ARBA" id="ARBA00022741"/>
    </source>
</evidence>
<dbReference type="InterPro" id="IPR036890">
    <property type="entry name" value="HATPase_C_sf"/>
</dbReference>
<dbReference type="CDD" id="cd06225">
    <property type="entry name" value="HAMP"/>
    <property type="match status" value="1"/>
</dbReference>
<evidence type="ECO:0000256" key="10">
    <source>
        <dbReference type="ARBA" id="ARBA00022840"/>
    </source>
</evidence>
<evidence type="ECO:0000313" key="19">
    <source>
        <dbReference type="Proteomes" id="UP000001784"/>
    </source>
</evidence>
<dbReference type="SUPFAM" id="SSF158472">
    <property type="entry name" value="HAMP domain-like"/>
    <property type="match status" value="1"/>
</dbReference>
<dbReference type="PANTHER" id="PTHR43065:SF10">
    <property type="entry name" value="PEROXIDE STRESS-ACTIVATED HISTIDINE KINASE MAK3"/>
    <property type="match status" value="1"/>
</dbReference>
<dbReference type="CDD" id="cd12912">
    <property type="entry name" value="PDC2_MCP_like"/>
    <property type="match status" value="1"/>
</dbReference>
<keyword evidence="19" id="KW-1185">Reference proteome</keyword>
<dbReference type="EMBL" id="CP000478">
    <property type="protein sequence ID" value="ABK18942.1"/>
    <property type="molecule type" value="Genomic_DNA"/>
</dbReference>
<comment type="catalytic activity">
    <reaction evidence="1">
        <text>ATP + protein L-histidine = ADP + protein N-phospho-L-histidine.</text>
        <dbReference type="EC" id="2.7.13.3"/>
    </reaction>
</comment>
<dbReference type="eggNOG" id="COG4191">
    <property type="taxonomic scope" value="Bacteria"/>
</dbReference>
<keyword evidence="6 18" id="KW-0808">Transferase</keyword>
<feature type="domain" description="HAMP" evidence="17">
    <location>
        <begin position="300"/>
        <end position="354"/>
    </location>
</feature>
<dbReference type="Gene3D" id="3.30.565.10">
    <property type="entry name" value="Histidine kinase-like ATPase, C-terminal domain"/>
    <property type="match status" value="1"/>
</dbReference>
<dbReference type="EC" id="2.7.13.3" evidence="3"/>
<keyword evidence="12" id="KW-0902">Two-component regulatory system</keyword>
<dbReference type="Gene3D" id="6.10.340.10">
    <property type="match status" value="1"/>
</dbReference>
<dbReference type="InterPro" id="IPR003660">
    <property type="entry name" value="HAMP_dom"/>
</dbReference>
<dbReference type="Pfam" id="PF00672">
    <property type="entry name" value="HAMP"/>
    <property type="match status" value="1"/>
</dbReference>
<dbReference type="PROSITE" id="PS50885">
    <property type="entry name" value="HAMP"/>
    <property type="match status" value="1"/>
</dbReference>
<evidence type="ECO:0000259" key="16">
    <source>
        <dbReference type="PROSITE" id="PS50109"/>
    </source>
</evidence>
<dbReference type="GO" id="GO:0005524">
    <property type="term" value="F:ATP binding"/>
    <property type="evidence" value="ECO:0007669"/>
    <property type="project" value="UniProtKB-KW"/>
</dbReference>
<dbReference type="STRING" id="335543.Sfum_3269"/>
<dbReference type="PRINTS" id="PR00344">
    <property type="entry name" value="BCTRLSENSOR"/>
</dbReference>
<evidence type="ECO:0000256" key="15">
    <source>
        <dbReference type="SAM" id="Phobius"/>
    </source>
</evidence>
<keyword evidence="8" id="KW-0547">Nucleotide-binding</keyword>
<evidence type="ECO:0000256" key="11">
    <source>
        <dbReference type="ARBA" id="ARBA00022989"/>
    </source>
</evidence>
<dbReference type="OrthoDB" id="9777714at2"/>
<feature type="domain" description="Histidine kinase" evidence="16">
    <location>
        <begin position="396"/>
        <end position="611"/>
    </location>
</feature>
<evidence type="ECO:0000256" key="6">
    <source>
        <dbReference type="ARBA" id="ARBA00022679"/>
    </source>
</evidence>
<dbReference type="AlphaFoldDB" id="A0LNE0"/>
<feature type="transmembrane region" description="Helical" evidence="15">
    <location>
        <begin position="12"/>
        <end position="34"/>
    </location>
</feature>
<evidence type="ECO:0000256" key="5">
    <source>
        <dbReference type="ARBA" id="ARBA00022553"/>
    </source>
</evidence>
<dbReference type="SUPFAM" id="SSF47384">
    <property type="entry name" value="Homodimeric domain of signal transducing histidine kinase"/>
    <property type="match status" value="1"/>
</dbReference>
<reference evidence="18 19" key="1">
    <citation type="submission" date="2006-10" db="EMBL/GenBank/DDBJ databases">
        <title>Complete sequence of Syntrophobacter fumaroxidans MPOB.</title>
        <authorList>
            <consortium name="US DOE Joint Genome Institute"/>
            <person name="Copeland A."/>
            <person name="Lucas S."/>
            <person name="Lapidus A."/>
            <person name="Barry K."/>
            <person name="Detter J.C."/>
            <person name="Glavina del Rio T."/>
            <person name="Hammon N."/>
            <person name="Israni S."/>
            <person name="Pitluck S."/>
            <person name="Goltsman E.G."/>
            <person name="Martinez M."/>
            <person name="Schmutz J."/>
            <person name="Larimer F."/>
            <person name="Land M."/>
            <person name="Hauser L."/>
            <person name="Kyrpides N."/>
            <person name="Kim E."/>
            <person name="Boone D.R."/>
            <person name="Brockman F."/>
            <person name="Culley D."/>
            <person name="Ferry J."/>
            <person name="Gunsalus R."/>
            <person name="McInerney M.J."/>
            <person name="Morrison M."/>
            <person name="Plugge C."/>
            <person name="Rohlin L."/>
            <person name="Scholten J."/>
            <person name="Sieber J."/>
            <person name="Stams A.J.M."/>
            <person name="Worm P."/>
            <person name="Henstra A.M."/>
            <person name="Richardson P."/>
        </authorList>
    </citation>
    <scope>NUCLEOTIDE SEQUENCE [LARGE SCALE GENOMIC DNA]</scope>
    <source>
        <strain evidence="19">DSM 10017 / MPOB</strain>
    </source>
</reference>
<dbReference type="GO" id="GO:0005886">
    <property type="term" value="C:plasma membrane"/>
    <property type="evidence" value="ECO:0007669"/>
    <property type="project" value="UniProtKB-SubCell"/>
</dbReference>
<evidence type="ECO:0000256" key="13">
    <source>
        <dbReference type="ARBA" id="ARBA00023136"/>
    </source>
</evidence>
<evidence type="ECO:0000256" key="4">
    <source>
        <dbReference type="ARBA" id="ARBA00022475"/>
    </source>
</evidence>
<name>A0LNE0_SYNFM</name>
<keyword evidence="14" id="KW-0175">Coiled coil</keyword>
<accession>A0LNE0</accession>
<keyword evidence="9 18" id="KW-0418">Kinase</keyword>